<dbReference type="GO" id="GO:0003700">
    <property type="term" value="F:DNA-binding transcription factor activity"/>
    <property type="evidence" value="ECO:0007669"/>
    <property type="project" value="InterPro"/>
</dbReference>
<dbReference type="PROSITE" id="PS50931">
    <property type="entry name" value="HTH_LYSR"/>
    <property type="match status" value="1"/>
</dbReference>
<evidence type="ECO:0000259" key="5">
    <source>
        <dbReference type="PROSITE" id="PS50931"/>
    </source>
</evidence>
<organism evidence="6">
    <name type="scientific">uncultured Alphaproteobacteria bacterium</name>
    <dbReference type="NCBI Taxonomy" id="91750"/>
    <lineage>
        <taxon>Bacteria</taxon>
        <taxon>Pseudomonadati</taxon>
        <taxon>Pseudomonadota</taxon>
        <taxon>Alphaproteobacteria</taxon>
        <taxon>environmental samples</taxon>
    </lineage>
</organism>
<dbReference type="EMBL" id="FLUO01000001">
    <property type="protein sequence ID" value="SBV96171.1"/>
    <property type="molecule type" value="Genomic_DNA"/>
</dbReference>
<dbReference type="InterPro" id="IPR036388">
    <property type="entry name" value="WH-like_DNA-bd_sf"/>
</dbReference>
<dbReference type="InterPro" id="IPR000847">
    <property type="entry name" value="LysR_HTH_N"/>
</dbReference>
<dbReference type="PANTHER" id="PTHR30346:SF0">
    <property type="entry name" value="HCA OPERON TRANSCRIPTIONAL ACTIVATOR HCAR"/>
    <property type="match status" value="1"/>
</dbReference>
<evidence type="ECO:0000256" key="1">
    <source>
        <dbReference type="ARBA" id="ARBA00009437"/>
    </source>
</evidence>
<dbReference type="SUPFAM" id="SSF46785">
    <property type="entry name" value="Winged helix' DNA-binding domain"/>
    <property type="match status" value="1"/>
</dbReference>
<dbReference type="PANTHER" id="PTHR30346">
    <property type="entry name" value="TRANSCRIPTIONAL DUAL REGULATOR HCAR-RELATED"/>
    <property type="match status" value="1"/>
</dbReference>
<dbReference type="CDD" id="cd08414">
    <property type="entry name" value="PBP2_LTTR_aromatics_like"/>
    <property type="match status" value="1"/>
</dbReference>
<keyword evidence="3" id="KW-0238">DNA-binding</keyword>
<evidence type="ECO:0000313" key="6">
    <source>
        <dbReference type="EMBL" id="SBV96171.1"/>
    </source>
</evidence>
<keyword evidence="4" id="KW-0804">Transcription</keyword>
<proteinExistence type="inferred from homology"/>
<dbReference type="FunFam" id="1.10.10.10:FF:000001">
    <property type="entry name" value="LysR family transcriptional regulator"/>
    <property type="match status" value="1"/>
</dbReference>
<dbReference type="Pfam" id="PF03466">
    <property type="entry name" value="LysR_substrate"/>
    <property type="match status" value="1"/>
</dbReference>
<evidence type="ECO:0000256" key="3">
    <source>
        <dbReference type="ARBA" id="ARBA00023125"/>
    </source>
</evidence>
<protein>
    <submittedName>
        <fullName evidence="6">HTH-type transcriptional regulator TtuA</fullName>
    </submittedName>
</protein>
<sequence length="302" mass="33167">MDLRQLRCFVAVAEDLHFGRAALRLAMLPSALGRAVHLLEEELGARLLARTTRSVALTDDGRKLLDDAKDLLAHADDVEKRFRGRVRGDGRTLRLGAIDSASAGLVPLLLHDFRQRRPDAVVSLVEDKTIRMLPRLLSGRLDVALVRPPEKLDPAIELMFLLHETAVVAVPEGSPLARRRKLEIRDLADQILIVPDRHSRPHSHDLTIKLLARAGIEARVAHIAEEKATIVSLVAANLGVAIVPRWTSRLRVPGVRYLPLADADVAHRLPLAAAWVGGTRDPLRDALLATLKSRLAAYAAQA</sequence>
<evidence type="ECO:0000256" key="4">
    <source>
        <dbReference type="ARBA" id="ARBA00023163"/>
    </source>
</evidence>
<reference evidence="6" key="1">
    <citation type="submission" date="2016-04" db="EMBL/GenBank/DDBJ databases">
        <authorList>
            <person name="Evans L.H."/>
            <person name="Alamgir A."/>
            <person name="Owens N."/>
            <person name="Weber N.D."/>
            <person name="Virtaneva K."/>
            <person name="Barbian K."/>
            <person name="Babar A."/>
            <person name="Rosenke K."/>
        </authorList>
    </citation>
    <scope>NUCLEOTIDE SEQUENCE</scope>
    <source>
        <strain evidence="6">86</strain>
    </source>
</reference>
<evidence type="ECO:0000256" key="2">
    <source>
        <dbReference type="ARBA" id="ARBA00023015"/>
    </source>
</evidence>
<dbReference type="SUPFAM" id="SSF53850">
    <property type="entry name" value="Periplasmic binding protein-like II"/>
    <property type="match status" value="1"/>
</dbReference>
<name>A0A212J9R6_9PROT</name>
<dbReference type="Gene3D" id="3.40.190.10">
    <property type="entry name" value="Periplasmic binding protein-like II"/>
    <property type="match status" value="2"/>
</dbReference>
<feature type="domain" description="HTH lysR-type" evidence="5">
    <location>
        <begin position="1"/>
        <end position="58"/>
    </location>
</feature>
<dbReference type="AlphaFoldDB" id="A0A212J9R6"/>
<dbReference type="GO" id="GO:0003677">
    <property type="term" value="F:DNA binding"/>
    <property type="evidence" value="ECO:0007669"/>
    <property type="project" value="UniProtKB-KW"/>
</dbReference>
<keyword evidence="2" id="KW-0805">Transcription regulation</keyword>
<dbReference type="Pfam" id="PF00126">
    <property type="entry name" value="HTH_1"/>
    <property type="match status" value="1"/>
</dbReference>
<accession>A0A212J9R6</accession>
<dbReference type="GO" id="GO:0032993">
    <property type="term" value="C:protein-DNA complex"/>
    <property type="evidence" value="ECO:0007669"/>
    <property type="project" value="TreeGrafter"/>
</dbReference>
<dbReference type="InterPro" id="IPR005119">
    <property type="entry name" value="LysR_subst-bd"/>
</dbReference>
<gene>
    <name evidence="6" type="primary">ttuA</name>
    <name evidence="6" type="ORF">KL86APRO_10725</name>
</gene>
<comment type="similarity">
    <text evidence="1">Belongs to the LysR transcriptional regulatory family.</text>
</comment>
<dbReference type="InterPro" id="IPR036390">
    <property type="entry name" value="WH_DNA-bd_sf"/>
</dbReference>
<dbReference type="Gene3D" id="1.10.10.10">
    <property type="entry name" value="Winged helix-like DNA-binding domain superfamily/Winged helix DNA-binding domain"/>
    <property type="match status" value="1"/>
</dbReference>